<gene>
    <name evidence="2" type="ORF">G9X64_07110</name>
</gene>
<evidence type="ECO:0000313" key="2">
    <source>
        <dbReference type="EMBL" id="NNU36255.1"/>
    </source>
</evidence>
<proteinExistence type="predicted"/>
<dbReference type="GO" id="GO:0005829">
    <property type="term" value="C:cytosol"/>
    <property type="evidence" value="ECO:0007669"/>
    <property type="project" value="TreeGrafter"/>
</dbReference>
<dbReference type="PANTHER" id="PTHR42686">
    <property type="entry name" value="GH17980P-RELATED"/>
    <property type="match status" value="1"/>
</dbReference>
<dbReference type="Gene3D" id="3.20.20.100">
    <property type="entry name" value="NADP-dependent oxidoreductase domain"/>
    <property type="match status" value="1"/>
</dbReference>
<dbReference type="AlphaFoldDB" id="A0A7Y3S3C8"/>
<dbReference type="PANTHER" id="PTHR42686:SF1">
    <property type="entry name" value="GH17980P-RELATED"/>
    <property type="match status" value="1"/>
</dbReference>
<comment type="caution">
    <text evidence="2">The sequence shown here is derived from an EMBL/GenBank/DDBJ whole genome shotgun (WGS) entry which is preliminary data.</text>
</comment>
<name>A0A7Y3S3C8_9HYPH</name>
<dbReference type="InterPro" id="IPR020471">
    <property type="entry name" value="AKR"/>
</dbReference>
<dbReference type="Proteomes" id="UP000519972">
    <property type="component" value="Unassembled WGS sequence"/>
</dbReference>
<evidence type="ECO:0000313" key="3">
    <source>
        <dbReference type="Proteomes" id="UP000519972"/>
    </source>
</evidence>
<dbReference type="Pfam" id="PF00248">
    <property type="entry name" value="Aldo_ket_red"/>
    <property type="match status" value="1"/>
</dbReference>
<accession>A0A7Y3S3C8</accession>
<sequence>MYGYSVVRQAVCIYHGSLWAGAVRLNRNHAAQKGRGRRSMSKMQTRAVTAPGLQITTMGLGGTGLGNMYRATDPKAAHDTVHAAFNNGLRYFDTAPVYGFGLAEARLGDAIQSLPRSEIVISSKVGYDLVPIPDSEVKPVLWDGAPPFRADFDYSRDAVLRSIEGSLKRLQTDYIDMLAIHDPDEAIHFQPGEDPFARSRFKEAMEGAYPTLDDLRSQGVIKAIGVGINQWQMLSDFVEAGQFDYFLVAGRYTLLEQEPLATLFPACERKGTKIVIGGPYNSGILVTGPVKDATFNTKIAPPAVLDRVARLHAVCEKHNVPLPAAALQFPLGHKQVVSVIPGARSVAELEQNLEFMRWPIPTALWSELREENLIDPAAPLPS</sequence>
<dbReference type="RefSeq" id="WP_171376245.1">
    <property type="nucleotide sequence ID" value="NZ_JABFCN010000011.1"/>
</dbReference>
<dbReference type="InterPro" id="IPR023210">
    <property type="entry name" value="NADP_OxRdtase_dom"/>
</dbReference>
<dbReference type="InterPro" id="IPR036812">
    <property type="entry name" value="NAD(P)_OxRdtase_dom_sf"/>
</dbReference>
<keyword evidence="3" id="KW-1185">Reference proteome</keyword>
<dbReference type="CDD" id="cd19152">
    <property type="entry name" value="AKR_AKR15A"/>
    <property type="match status" value="1"/>
</dbReference>
<organism evidence="2 3">
    <name type="scientific">Rhizobium sophorae</name>
    <dbReference type="NCBI Taxonomy" id="1535242"/>
    <lineage>
        <taxon>Bacteria</taxon>
        <taxon>Pseudomonadati</taxon>
        <taxon>Pseudomonadota</taxon>
        <taxon>Alphaproteobacteria</taxon>
        <taxon>Hyphomicrobiales</taxon>
        <taxon>Rhizobiaceae</taxon>
        <taxon>Rhizobium/Agrobacterium group</taxon>
        <taxon>Rhizobium</taxon>
    </lineage>
</organism>
<protein>
    <submittedName>
        <fullName evidence="2">Aldo/keto reductase</fullName>
    </submittedName>
</protein>
<reference evidence="2 3" key="1">
    <citation type="submission" date="2020-02" db="EMBL/GenBank/DDBJ databases">
        <authorList>
            <person name="Sun Q."/>
        </authorList>
    </citation>
    <scope>NUCLEOTIDE SEQUENCE [LARGE SCALE GENOMIC DNA]</scope>
    <source>
        <strain evidence="2 3">CCBAU 03386</strain>
    </source>
</reference>
<feature type="domain" description="NADP-dependent oxidoreductase" evidence="1">
    <location>
        <begin position="58"/>
        <end position="370"/>
    </location>
</feature>
<dbReference type="SUPFAM" id="SSF51430">
    <property type="entry name" value="NAD(P)-linked oxidoreductase"/>
    <property type="match status" value="1"/>
</dbReference>
<evidence type="ECO:0000259" key="1">
    <source>
        <dbReference type="Pfam" id="PF00248"/>
    </source>
</evidence>
<dbReference type="GO" id="GO:0016491">
    <property type="term" value="F:oxidoreductase activity"/>
    <property type="evidence" value="ECO:0007669"/>
    <property type="project" value="InterPro"/>
</dbReference>
<dbReference type="EMBL" id="JABFCN010000011">
    <property type="protein sequence ID" value="NNU36255.1"/>
    <property type="molecule type" value="Genomic_DNA"/>
</dbReference>